<gene>
    <name evidence="3" type="primary">fabG_7</name>
    <name evidence="3" type="ORF">SIN8267_03051</name>
</gene>
<dbReference type="PRINTS" id="PR00080">
    <property type="entry name" value="SDRFAMILY"/>
</dbReference>
<dbReference type="Pfam" id="PF13561">
    <property type="entry name" value="adh_short_C2"/>
    <property type="match status" value="1"/>
</dbReference>
<dbReference type="GO" id="GO:0004316">
    <property type="term" value="F:3-oxoacyl-[acyl-carrier-protein] reductase (NADPH) activity"/>
    <property type="evidence" value="ECO:0007669"/>
    <property type="project" value="UniProtKB-EC"/>
</dbReference>
<name>A0ABN8EKN7_9GAMM</name>
<dbReference type="EMBL" id="CAKLPX010000004">
    <property type="protein sequence ID" value="CAH0992912.1"/>
    <property type="molecule type" value="Genomic_DNA"/>
</dbReference>
<proteinExistence type="inferred from homology"/>
<sequence>MGVLDNKVALITGAGQGVGQGIALAMATEGAAIAVTGRTLSKCQTTVELIEARGGKAIALELDVKDQASMQACVDRVVNELGGLNILVNNAQEVPLGKLFEVRDESFTAGFESGPLAVLRLMKICHPHLKGDGSIINLASTSAKRWDASGYGAYAAVKEAIRALSKAAASEWGGDGIRTNVILPHAQSPGMKWWLENMQDEAEAYLASIPQGYVGDCEEDIGKFVAQLCGENSRYVNGQSIAIDGGQAYMG</sequence>
<evidence type="ECO:0000256" key="2">
    <source>
        <dbReference type="ARBA" id="ARBA00023002"/>
    </source>
</evidence>
<dbReference type="PANTHER" id="PTHR43639">
    <property type="entry name" value="OXIDOREDUCTASE, SHORT-CHAIN DEHYDROGENASE/REDUCTASE FAMILY (AFU_ORTHOLOGUE AFUA_5G02870)"/>
    <property type="match status" value="1"/>
</dbReference>
<dbReference type="RefSeq" id="WP_237445599.1">
    <property type="nucleotide sequence ID" value="NZ_CAKLPX010000004.1"/>
</dbReference>
<dbReference type="InterPro" id="IPR002347">
    <property type="entry name" value="SDR_fam"/>
</dbReference>
<evidence type="ECO:0000256" key="1">
    <source>
        <dbReference type="ARBA" id="ARBA00006484"/>
    </source>
</evidence>
<dbReference type="InterPro" id="IPR036291">
    <property type="entry name" value="NAD(P)-bd_dom_sf"/>
</dbReference>
<comment type="similarity">
    <text evidence="1">Belongs to the short-chain dehydrogenases/reductases (SDR) family.</text>
</comment>
<comment type="caution">
    <text evidence="3">The sequence shown here is derived from an EMBL/GenBank/DDBJ whole genome shotgun (WGS) entry which is preliminary data.</text>
</comment>
<accession>A0ABN8EKN7</accession>
<dbReference type="Proteomes" id="UP000838100">
    <property type="component" value="Unassembled WGS sequence"/>
</dbReference>
<keyword evidence="4" id="KW-1185">Reference proteome</keyword>
<dbReference type="PRINTS" id="PR00081">
    <property type="entry name" value="GDHRDH"/>
</dbReference>
<dbReference type="SUPFAM" id="SSF51735">
    <property type="entry name" value="NAD(P)-binding Rossmann-fold domains"/>
    <property type="match status" value="1"/>
</dbReference>
<reference evidence="3" key="1">
    <citation type="submission" date="2021-12" db="EMBL/GenBank/DDBJ databases">
        <authorList>
            <person name="Rodrigo-Torres L."/>
            <person name="Arahal R. D."/>
            <person name="Lucena T."/>
        </authorList>
    </citation>
    <scope>NUCLEOTIDE SEQUENCE</scope>
    <source>
        <strain evidence="3">CECT 8267</strain>
    </source>
</reference>
<dbReference type="EC" id="1.1.1.100" evidence="3"/>
<dbReference type="CDD" id="cd05233">
    <property type="entry name" value="SDR_c"/>
    <property type="match status" value="1"/>
</dbReference>
<dbReference type="PANTHER" id="PTHR43639:SF1">
    <property type="entry name" value="SHORT-CHAIN DEHYDROGENASE_REDUCTASE FAMILY PROTEIN"/>
    <property type="match status" value="1"/>
</dbReference>
<evidence type="ECO:0000313" key="4">
    <source>
        <dbReference type="Proteomes" id="UP000838100"/>
    </source>
</evidence>
<organism evidence="3 4">
    <name type="scientific">Sinobacterium norvegicum</name>
    <dbReference type="NCBI Taxonomy" id="1641715"/>
    <lineage>
        <taxon>Bacteria</taxon>
        <taxon>Pseudomonadati</taxon>
        <taxon>Pseudomonadota</taxon>
        <taxon>Gammaproteobacteria</taxon>
        <taxon>Cellvibrionales</taxon>
        <taxon>Spongiibacteraceae</taxon>
        <taxon>Sinobacterium</taxon>
    </lineage>
</organism>
<keyword evidence="2 3" id="KW-0560">Oxidoreductase</keyword>
<evidence type="ECO:0000313" key="3">
    <source>
        <dbReference type="EMBL" id="CAH0992912.1"/>
    </source>
</evidence>
<protein>
    <submittedName>
        <fullName evidence="3">3-oxoacyl-[acyl-carrier-protein] reductase FabG</fullName>
        <ecNumber evidence="3">1.1.1.100</ecNumber>
    </submittedName>
</protein>
<dbReference type="Gene3D" id="3.40.50.720">
    <property type="entry name" value="NAD(P)-binding Rossmann-like Domain"/>
    <property type="match status" value="1"/>
</dbReference>